<dbReference type="Proteomes" id="UP000510868">
    <property type="component" value="Chromosome"/>
</dbReference>
<evidence type="ECO:0000313" key="8">
    <source>
        <dbReference type="EMBL" id="QLQ61326.1"/>
    </source>
</evidence>
<evidence type="ECO:0000256" key="5">
    <source>
        <dbReference type="ARBA" id="ARBA00023136"/>
    </source>
</evidence>
<gene>
    <name evidence="8" type="ORF">HHK02_09130</name>
</gene>
<comment type="subcellular location">
    <subcellularLocation>
        <location evidence="1 6">Cell membrane</location>
        <topology evidence="1 6">Multi-pass membrane protein</topology>
    </subcellularLocation>
</comment>
<feature type="transmembrane region" description="Helical" evidence="6">
    <location>
        <begin position="284"/>
        <end position="310"/>
    </location>
</feature>
<evidence type="ECO:0000256" key="4">
    <source>
        <dbReference type="ARBA" id="ARBA00022989"/>
    </source>
</evidence>
<feature type="transmembrane region" description="Helical" evidence="6">
    <location>
        <begin position="56"/>
        <end position="76"/>
    </location>
</feature>
<dbReference type="GO" id="GO:0005886">
    <property type="term" value="C:plasma membrane"/>
    <property type="evidence" value="ECO:0007669"/>
    <property type="project" value="UniProtKB-SubCell"/>
</dbReference>
<keyword evidence="3 6" id="KW-0812">Transmembrane</keyword>
<feature type="transmembrane region" description="Helical" evidence="6">
    <location>
        <begin position="153"/>
        <end position="177"/>
    </location>
</feature>
<dbReference type="EMBL" id="CP059275">
    <property type="protein sequence ID" value="QLQ61326.1"/>
    <property type="molecule type" value="Genomic_DNA"/>
</dbReference>
<dbReference type="AlphaFoldDB" id="A0A363EAW0"/>
<feature type="transmembrane region" description="Helical" evidence="6">
    <location>
        <begin position="513"/>
        <end position="538"/>
    </location>
</feature>
<dbReference type="Pfam" id="PF02687">
    <property type="entry name" value="FtsX"/>
    <property type="match status" value="1"/>
</dbReference>
<organism evidence="8 9">
    <name type="scientific">Limosilactobacillus reuteri</name>
    <name type="common">Lactobacillus reuteri</name>
    <dbReference type="NCBI Taxonomy" id="1598"/>
    <lineage>
        <taxon>Bacteria</taxon>
        <taxon>Bacillati</taxon>
        <taxon>Bacillota</taxon>
        <taxon>Bacilli</taxon>
        <taxon>Lactobacillales</taxon>
        <taxon>Lactobacillaceae</taxon>
        <taxon>Limosilactobacillus</taxon>
    </lineage>
</organism>
<feature type="transmembrane region" description="Helical" evidence="6">
    <location>
        <begin position="20"/>
        <end position="36"/>
    </location>
</feature>
<dbReference type="GO" id="GO:0055085">
    <property type="term" value="P:transmembrane transport"/>
    <property type="evidence" value="ECO:0007669"/>
    <property type="project" value="UniProtKB-UniRule"/>
</dbReference>
<feature type="transmembrane region" description="Helical" evidence="6">
    <location>
        <begin position="110"/>
        <end position="133"/>
    </location>
</feature>
<evidence type="ECO:0000256" key="3">
    <source>
        <dbReference type="ARBA" id="ARBA00022692"/>
    </source>
</evidence>
<reference evidence="8 9" key="1">
    <citation type="submission" date="2020-07" db="EMBL/GenBank/DDBJ databases">
        <title>Genome sequence of Lactobacillus reuteri CNEI-KCA3 isolated from the faeces of a reared-broiler chicken, South-East Nigeria, reveals presence of CRISPR arrays.</title>
        <authorList>
            <person name="Anukam K.C."/>
            <person name="Ibezim C.N."/>
            <person name="BeecK W.V."/>
            <person name="Allonsius C."/>
            <person name="Broek M.D."/>
            <person name="Tuyaerts I."/>
            <person name="Attama A."/>
            <person name="Esimone C.O."/>
            <person name="Lebeer S."/>
        </authorList>
    </citation>
    <scope>NUCLEOTIDE SEQUENCE [LARGE SCALE GENOMIC DNA]</scope>
    <source>
        <strain evidence="8 9">CNEI-KCA3</strain>
    </source>
</reference>
<accession>A0A363EAW0</accession>
<keyword evidence="2 6" id="KW-1003">Cell membrane</keyword>
<evidence type="ECO:0000256" key="1">
    <source>
        <dbReference type="ARBA" id="ARBA00004651"/>
    </source>
</evidence>
<feature type="domain" description="ABC3 transporter permease C-terminal" evidence="7">
    <location>
        <begin position="62"/>
        <end position="180"/>
    </location>
</feature>
<name>A0A363EAW0_LIMRT</name>
<evidence type="ECO:0000256" key="2">
    <source>
        <dbReference type="ARBA" id="ARBA00022475"/>
    </source>
</evidence>
<evidence type="ECO:0000259" key="7">
    <source>
        <dbReference type="Pfam" id="PF02687"/>
    </source>
</evidence>
<sequence length="642" mass="72999">MMLFFKLINSSFKRNLKVYIPYLISMTMLVAINYIFKAVEINRSLKDLPSAAVTKALMQTGSTFIILVTLAFMIYVNRFLWQQRQQEMGLYSMLGMTRHNLQVLTVIEKCYLLVISLFLGTLFGIIFDRLAFLGFAHLLQIDHLSQPWIEWGAVINTIVIIGGFFLILMVIDLIKLFRLNPNELWHPQQTKIARHGKFFTFAGLVGVAVLAYAYYLTITVKPRISALTIFMTAVFLVVIGTYLIFIAGSIIVLKLLQKNKGYYYRPRHFIAVSGMLQRMEQNGASLATICLLCSSVLVILFTSLTMYAGINDTVNSYAPRDLTIVTSQKLTAQQESTINSVAKKHHAQLNKPVTFTTSAPQYGYWENNHFINQGDLQNMTNQTTNTVITMSTATYNRITDKYVKLAANKALIYSPAKEHRGALQIGTQKYQATPIYDFHYYFNPSHAIYSPIFIITNMLPANTTTINFTGINYHLNGSKKAHLNFENDLQAQLHLPNQVYSSRTNLRSQLTSLYGGIVFLGIPISFALGITTTVVIYFKQITEGYEDQYRFKTMQQVGLSEKETTKSIHSQVLMVFMLPVVGAIINLCFAIPAIRQILIQFNFYNVRLMIIIAVSITFILLCLYFAIYGLTTRMYRKIVEQG</sequence>
<feature type="transmembrane region" description="Helical" evidence="6">
    <location>
        <begin position="606"/>
        <end position="627"/>
    </location>
</feature>
<dbReference type="InterPro" id="IPR003838">
    <property type="entry name" value="ABC3_permease_C"/>
</dbReference>
<keyword evidence="5 6" id="KW-0472">Membrane</keyword>
<proteinExistence type="inferred from homology"/>
<keyword evidence="6" id="KW-0813">Transport</keyword>
<feature type="transmembrane region" description="Helical" evidence="6">
    <location>
        <begin position="572"/>
        <end position="594"/>
    </location>
</feature>
<keyword evidence="4 6" id="KW-1133">Transmembrane helix</keyword>
<comment type="similarity">
    <text evidence="6">Belongs to the ABC-4 integral membrane protein family.</text>
</comment>
<protein>
    <submittedName>
        <fullName evidence="8">ABC transporter permease</fullName>
    </submittedName>
</protein>
<evidence type="ECO:0000256" key="6">
    <source>
        <dbReference type="PIRNR" id="PIRNR018968"/>
    </source>
</evidence>
<dbReference type="RefSeq" id="WP_099979716.1">
    <property type="nucleotide sequence ID" value="NZ_CP059275.1"/>
</dbReference>
<feature type="transmembrane region" description="Helical" evidence="6">
    <location>
        <begin position="198"/>
        <end position="217"/>
    </location>
</feature>
<evidence type="ECO:0000313" key="9">
    <source>
        <dbReference type="Proteomes" id="UP000510868"/>
    </source>
</evidence>
<dbReference type="PIRSF" id="PIRSF018968">
    <property type="entry name" value="ABC_permease_BceB"/>
    <property type="match status" value="1"/>
</dbReference>
<dbReference type="InterPro" id="IPR027022">
    <property type="entry name" value="ABC_permease_BceB-typ"/>
</dbReference>
<dbReference type="PANTHER" id="PTHR46795">
    <property type="entry name" value="ABC TRANSPORTER PERMEASE-RELATED-RELATED"/>
    <property type="match status" value="1"/>
</dbReference>
<feature type="transmembrane region" description="Helical" evidence="6">
    <location>
        <begin position="229"/>
        <end position="256"/>
    </location>
</feature>
<dbReference type="InterPro" id="IPR052536">
    <property type="entry name" value="ABC-4_Integral_Memb_Prot"/>
</dbReference>
<dbReference type="PANTHER" id="PTHR46795:SF3">
    <property type="entry name" value="ABC TRANSPORTER PERMEASE"/>
    <property type="match status" value="1"/>
</dbReference>